<feature type="transmembrane region" description="Helical" evidence="7">
    <location>
        <begin position="145"/>
        <end position="165"/>
    </location>
</feature>
<feature type="transmembrane region" description="Helical" evidence="7">
    <location>
        <begin position="87"/>
        <end position="110"/>
    </location>
</feature>
<feature type="transmembrane region" description="Helical" evidence="7">
    <location>
        <begin position="375"/>
        <end position="402"/>
    </location>
</feature>
<evidence type="ECO:0000256" key="6">
    <source>
        <dbReference type="ARBA" id="ARBA00023136"/>
    </source>
</evidence>
<organism evidence="9 10">
    <name type="scientific">Ferrovibrio terrae</name>
    <dbReference type="NCBI Taxonomy" id="2594003"/>
    <lineage>
        <taxon>Bacteria</taxon>
        <taxon>Pseudomonadati</taxon>
        <taxon>Pseudomonadota</taxon>
        <taxon>Alphaproteobacteria</taxon>
        <taxon>Rhodospirillales</taxon>
        <taxon>Rhodospirillaceae</taxon>
        <taxon>Ferrovibrio</taxon>
    </lineage>
</organism>
<dbReference type="RefSeq" id="WP_144067968.1">
    <property type="nucleotide sequence ID" value="NZ_CP041636.1"/>
</dbReference>
<feature type="transmembrane region" description="Helical" evidence="7">
    <location>
        <begin position="116"/>
        <end position="133"/>
    </location>
</feature>
<keyword evidence="10" id="KW-1185">Reference proteome</keyword>
<evidence type="ECO:0000256" key="5">
    <source>
        <dbReference type="ARBA" id="ARBA00022989"/>
    </source>
</evidence>
<feature type="transmembrane region" description="Helical" evidence="7">
    <location>
        <begin position="7"/>
        <end position="37"/>
    </location>
</feature>
<protein>
    <recommendedName>
        <fullName evidence="7">TRAP transporter large permease protein</fullName>
    </recommendedName>
</protein>
<feature type="transmembrane region" description="Helical" evidence="7">
    <location>
        <begin position="287"/>
        <end position="306"/>
    </location>
</feature>
<evidence type="ECO:0000256" key="4">
    <source>
        <dbReference type="ARBA" id="ARBA00022692"/>
    </source>
</evidence>
<dbReference type="OrthoDB" id="7339120at2"/>
<comment type="function">
    <text evidence="7">Part of the tripartite ATP-independent periplasmic (TRAP) transport system.</text>
</comment>
<feature type="transmembrane region" description="Helical" evidence="7">
    <location>
        <begin position="414"/>
        <end position="440"/>
    </location>
</feature>
<evidence type="ECO:0000313" key="10">
    <source>
        <dbReference type="Proteomes" id="UP000317496"/>
    </source>
</evidence>
<dbReference type="EMBL" id="CP041636">
    <property type="protein sequence ID" value="QDO96987.1"/>
    <property type="molecule type" value="Genomic_DNA"/>
</dbReference>
<feature type="transmembrane region" description="Helical" evidence="7">
    <location>
        <begin position="326"/>
        <end position="343"/>
    </location>
</feature>
<keyword evidence="2" id="KW-1003">Cell membrane</keyword>
<dbReference type="Pfam" id="PF06808">
    <property type="entry name" value="DctM"/>
    <property type="match status" value="1"/>
</dbReference>
<feature type="transmembrane region" description="Helical" evidence="7">
    <location>
        <begin position="228"/>
        <end position="246"/>
    </location>
</feature>
<feature type="transmembrane region" description="Helical" evidence="7">
    <location>
        <begin position="177"/>
        <end position="201"/>
    </location>
</feature>
<evidence type="ECO:0000256" key="1">
    <source>
        <dbReference type="ARBA" id="ARBA00004429"/>
    </source>
</evidence>
<comment type="subcellular location">
    <subcellularLocation>
        <location evidence="1 7">Cell inner membrane</location>
        <topology evidence="1 7">Multi-pass membrane protein</topology>
    </subcellularLocation>
</comment>
<sequence length="450" mass="48175">MEYFWPLLMCAALLLGIFTGYPVAIVLAGIGVIFTFAADVPILFLSTGVSRTFSGILSNWLLIAVPLFVFMGLMLEKSGIAERLLRSLAGLLGPLPGGYAFAVAIIGIVMAASTGIIGASVVLMGVLALPVMLESRYDPKLATGIIASTGTLGILIPPSIMLVVLGDTMRISVGDLFAGAMIPGLMLGALYIVYLVFIAIFKPEAMPPLPARDRLPFAQAMTRLARDLVAPMLLILVVLGSIIAGIATPTEAAALGALGAFLLALASRQLSWKQFLAVLNETTRTTAMIMFVMIGATIFSVIFRKLGGDTMIADALGVDEAGTNPYWVMFVIMAFIFVLGMFLDWVEITFIVMPIIAPIIAGLDFGGGLDKDQILLWFAILFAVNLQTSFLTPPFGYALFYIRGVAPAEIGTRIIYRGIVPFVIIQLIALLLCIMFPQLALWLPETLLGK</sequence>
<dbReference type="AlphaFoldDB" id="A0A516GZN7"/>
<evidence type="ECO:0000256" key="7">
    <source>
        <dbReference type="RuleBase" id="RU369079"/>
    </source>
</evidence>
<comment type="similarity">
    <text evidence="7">Belongs to the TRAP transporter large permease family.</text>
</comment>
<keyword evidence="4 7" id="KW-0812">Transmembrane</keyword>
<evidence type="ECO:0000256" key="2">
    <source>
        <dbReference type="ARBA" id="ARBA00022475"/>
    </source>
</evidence>
<evidence type="ECO:0000313" key="9">
    <source>
        <dbReference type="EMBL" id="QDO96987.1"/>
    </source>
</evidence>
<dbReference type="NCBIfam" id="TIGR00786">
    <property type="entry name" value="dctM"/>
    <property type="match status" value="1"/>
</dbReference>
<keyword evidence="5 7" id="KW-1133">Transmembrane helix</keyword>
<name>A0A516GZN7_9PROT</name>
<feature type="transmembrane region" description="Helical" evidence="7">
    <location>
        <begin position="350"/>
        <end position="369"/>
    </location>
</feature>
<feature type="domain" description="TRAP C4-dicarboxylate transport system permease DctM subunit" evidence="8">
    <location>
        <begin position="12"/>
        <end position="439"/>
    </location>
</feature>
<dbReference type="KEGG" id="fer:FNB15_06740"/>
<keyword evidence="7" id="KW-0813">Transport</keyword>
<evidence type="ECO:0000256" key="3">
    <source>
        <dbReference type="ARBA" id="ARBA00022519"/>
    </source>
</evidence>
<accession>A0A516GZN7</accession>
<dbReference type="GO" id="GO:0022857">
    <property type="term" value="F:transmembrane transporter activity"/>
    <property type="evidence" value="ECO:0007669"/>
    <property type="project" value="UniProtKB-UniRule"/>
</dbReference>
<dbReference type="InterPro" id="IPR010656">
    <property type="entry name" value="DctM"/>
</dbReference>
<keyword evidence="6 7" id="KW-0472">Membrane</keyword>
<dbReference type="Proteomes" id="UP000317496">
    <property type="component" value="Chromosome"/>
</dbReference>
<keyword evidence="3 7" id="KW-0997">Cell inner membrane</keyword>
<dbReference type="PANTHER" id="PTHR33362">
    <property type="entry name" value="SIALIC ACID TRAP TRANSPORTER PERMEASE PROTEIN SIAT-RELATED"/>
    <property type="match status" value="1"/>
</dbReference>
<evidence type="ECO:0000259" key="8">
    <source>
        <dbReference type="Pfam" id="PF06808"/>
    </source>
</evidence>
<gene>
    <name evidence="9" type="ORF">FNB15_06740</name>
</gene>
<proteinExistence type="inferred from homology"/>
<dbReference type="PANTHER" id="PTHR33362:SF7">
    <property type="entry name" value="SLL1103 PROTEIN"/>
    <property type="match status" value="1"/>
</dbReference>
<dbReference type="PIRSF" id="PIRSF006066">
    <property type="entry name" value="HI0050"/>
    <property type="match status" value="1"/>
</dbReference>
<reference evidence="9 10" key="1">
    <citation type="submission" date="2019-07" db="EMBL/GenBank/DDBJ databases">
        <title>Genome sequencing for Ferrovibrio sp. K5.</title>
        <authorList>
            <person name="Park S.-J."/>
        </authorList>
    </citation>
    <scope>NUCLEOTIDE SEQUENCE [LARGE SCALE GENOMIC DNA]</scope>
    <source>
        <strain evidence="9 10">K5</strain>
    </source>
</reference>
<dbReference type="InterPro" id="IPR004681">
    <property type="entry name" value="TRAP_DctM"/>
</dbReference>
<comment type="subunit">
    <text evidence="7">The complex comprises the extracytoplasmic solute receptor protein and the two transmembrane proteins.</text>
</comment>
<dbReference type="GO" id="GO:0005886">
    <property type="term" value="C:plasma membrane"/>
    <property type="evidence" value="ECO:0007669"/>
    <property type="project" value="UniProtKB-SubCell"/>
</dbReference>
<feature type="transmembrane region" description="Helical" evidence="7">
    <location>
        <begin position="57"/>
        <end position="75"/>
    </location>
</feature>
<feature type="transmembrane region" description="Helical" evidence="7">
    <location>
        <begin position="252"/>
        <end position="267"/>
    </location>
</feature>